<evidence type="ECO:0000256" key="1">
    <source>
        <dbReference type="PROSITE-ProRule" id="PRU00339"/>
    </source>
</evidence>
<dbReference type="RefSeq" id="WP_148697136.1">
    <property type="nucleotide sequence ID" value="NZ_CP017834.1"/>
</dbReference>
<dbReference type="SUPFAM" id="SSF53756">
    <property type="entry name" value="UDP-Glycosyltransferase/glycogen phosphorylase"/>
    <property type="match status" value="1"/>
</dbReference>
<reference evidence="2 3" key="1">
    <citation type="submission" date="2016-10" db="EMBL/GenBank/DDBJ databases">
        <title>Silvanigrella aquatica sp. nov., isolated from a freshwater lake located in the Black Forest, Germany, description of Silvanigrellaceae fam. nov., Silvanigrellales ord. nov., reclassification of the order Bdellovibrionales in the class Oligoflexia, reclassification of the families Bacteriovoracaceae and Halobacteriovoraceae in the new order Bacteriovoracales ord. nov., and reclassification of the family Pseudobacteriovoracaceae in the order Oligoflexiales.</title>
        <authorList>
            <person name="Hahn M.W."/>
            <person name="Schmidt J."/>
            <person name="Koll U."/>
            <person name="Rohde M."/>
            <person name="Verbag S."/>
            <person name="Pitt A."/>
            <person name="Nakai R."/>
            <person name="Naganuma T."/>
            <person name="Lang E."/>
        </authorList>
    </citation>
    <scope>NUCLEOTIDE SEQUENCE [LARGE SCALE GENOMIC DNA]</scope>
    <source>
        <strain evidence="2 3">MWH-Nonnen-W8red</strain>
    </source>
</reference>
<dbReference type="Pfam" id="PF13432">
    <property type="entry name" value="TPR_16"/>
    <property type="match status" value="1"/>
</dbReference>
<feature type="repeat" description="TPR" evidence="1">
    <location>
        <begin position="503"/>
        <end position="536"/>
    </location>
</feature>
<organism evidence="2 3">
    <name type="scientific">Silvanigrella aquatica</name>
    <dbReference type="NCBI Taxonomy" id="1915309"/>
    <lineage>
        <taxon>Bacteria</taxon>
        <taxon>Pseudomonadati</taxon>
        <taxon>Bdellovibrionota</taxon>
        <taxon>Oligoflexia</taxon>
        <taxon>Silvanigrellales</taxon>
        <taxon>Silvanigrellaceae</taxon>
        <taxon>Silvanigrella</taxon>
    </lineage>
</organism>
<proteinExistence type="predicted"/>
<dbReference type="InterPro" id="IPR011990">
    <property type="entry name" value="TPR-like_helical_dom_sf"/>
</dbReference>
<dbReference type="PROSITE" id="PS50005">
    <property type="entry name" value="TPR"/>
    <property type="match status" value="3"/>
</dbReference>
<accession>A0A1L4CZM1</accession>
<dbReference type="Gene3D" id="1.25.40.10">
    <property type="entry name" value="Tetratricopeptide repeat domain"/>
    <property type="match status" value="1"/>
</dbReference>
<dbReference type="OrthoDB" id="507476at2"/>
<dbReference type="SMART" id="SM00028">
    <property type="entry name" value="TPR"/>
    <property type="match status" value="5"/>
</dbReference>
<dbReference type="PANTHER" id="PTHR12558:SF13">
    <property type="entry name" value="CELL DIVISION CYCLE PROTEIN 27 HOMOLOG"/>
    <property type="match status" value="1"/>
</dbReference>
<feature type="repeat" description="TPR" evidence="1">
    <location>
        <begin position="537"/>
        <end position="570"/>
    </location>
</feature>
<dbReference type="STRING" id="1915309.AXG55_05585"/>
<dbReference type="InterPro" id="IPR019734">
    <property type="entry name" value="TPR_rpt"/>
</dbReference>
<dbReference type="KEGG" id="saqi:AXG55_05585"/>
<feature type="repeat" description="TPR" evidence="1">
    <location>
        <begin position="639"/>
        <end position="672"/>
    </location>
</feature>
<name>A0A1L4CZM1_9BACT</name>
<dbReference type="Pfam" id="PF13181">
    <property type="entry name" value="TPR_8"/>
    <property type="match status" value="1"/>
</dbReference>
<dbReference type="PANTHER" id="PTHR12558">
    <property type="entry name" value="CELL DIVISION CYCLE 16,23,27"/>
    <property type="match status" value="1"/>
</dbReference>
<dbReference type="Gene3D" id="3.40.50.2000">
    <property type="entry name" value="Glycogen Phosphorylase B"/>
    <property type="match status" value="2"/>
</dbReference>
<evidence type="ECO:0000313" key="2">
    <source>
        <dbReference type="EMBL" id="APJ03404.1"/>
    </source>
</evidence>
<dbReference type="AlphaFoldDB" id="A0A1L4CZM1"/>
<dbReference type="Proteomes" id="UP000184731">
    <property type="component" value="Chromosome"/>
</dbReference>
<evidence type="ECO:0000313" key="3">
    <source>
        <dbReference type="Proteomes" id="UP000184731"/>
    </source>
</evidence>
<sequence length="692" mass="77255">MTQSRSLESIVSDAKKLKPNDLISIIEGESGKILAETQEKHASHILNKYKKIAFVAPQLPHPCELEMWNLCVKKMGVEGALYTHISEEKAFVQFAKLMNASNTPLYLTCYTLDSMNENKTFLSGIEKELEQYSLIVSLGENSLASYQASKVKRMNQARLVIWQNAPRPPHANLGTRSINGSPLPNIARERTVRKEVLKNADIILCFDKDGATWSYLEEVSSQRIRRVARAINTQRYSSEMSAIRRIELRSSLGLPETDFIFFHLGPLEIESGALDSVFAFKNLLQSNPSFQGKARLCFCGTGSAGADIRQSVVEMSLDDHVYFLNPNGDGIKEIVGNQFSCVISVCDAVIHGPISPVNGNALKYLDSTYDVMCALSSDIITISNGNNWIGEWISRFYKTFSSGSIHSLARLMQETIEKQDKVTNVKNAIKKALANEFPLEKTANEISEIFKTLIISVPVAETENTSKLINQIEEMVIAKQYIDAINLISQAFQKSGLSVVQQANLFRLIGDCFTKLGDLDNGVSNYTKALELDPYCAKCFIGLGTVALQRNNYNIAVPQFQKAVSLTPNDDMASLGLGLAFEGLNEFKEALSWTIRACHLKADNTVAIFNLVKLSFELNEYTDAERILIRYLDIHPHDVNMIYTLGSIEYKMGKADIAQQLMENILTLDPMNSRAHSLINQIQRSENQKRPA</sequence>
<keyword evidence="3" id="KW-1185">Reference proteome</keyword>
<gene>
    <name evidence="2" type="ORF">AXG55_05585</name>
</gene>
<keyword evidence="1" id="KW-0802">TPR repeat</keyword>
<dbReference type="SUPFAM" id="SSF48452">
    <property type="entry name" value="TPR-like"/>
    <property type="match status" value="1"/>
</dbReference>
<dbReference type="EMBL" id="CP017834">
    <property type="protein sequence ID" value="APJ03404.1"/>
    <property type="molecule type" value="Genomic_DNA"/>
</dbReference>
<protein>
    <submittedName>
        <fullName evidence="2">Uncharacterized protein</fullName>
    </submittedName>
</protein>